<dbReference type="InterPro" id="IPR052162">
    <property type="entry name" value="Sensor_kinase/Photoreceptor"/>
</dbReference>
<dbReference type="SMART" id="SM00387">
    <property type="entry name" value="HATPase_c"/>
    <property type="match status" value="1"/>
</dbReference>
<evidence type="ECO:0000259" key="7">
    <source>
        <dbReference type="PROSITE" id="PS50113"/>
    </source>
</evidence>
<dbReference type="PANTHER" id="PTHR43304">
    <property type="entry name" value="PHYTOCHROME-LIKE PROTEIN CPH1"/>
    <property type="match status" value="1"/>
</dbReference>
<evidence type="ECO:0000256" key="1">
    <source>
        <dbReference type="ARBA" id="ARBA00000085"/>
    </source>
</evidence>
<gene>
    <name evidence="8" type="ORF">VP395_15485</name>
</gene>
<keyword evidence="3" id="KW-0597">Phosphoprotein</keyword>
<dbReference type="Gene3D" id="3.30.450.20">
    <property type="entry name" value="PAS domain"/>
    <property type="match status" value="1"/>
</dbReference>
<reference evidence="8 9" key="1">
    <citation type="submission" date="2024-01" db="EMBL/GenBank/DDBJ databases">
        <title>Mariniflexile litorale sp. nov., isolated from the shallow sediments of the Sea of Japan.</title>
        <authorList>
            <person name="Romanenko L."/>
            <person name="Bystritskaya E."/>
            <person name="Isaeva M."/>
        </authorList>
    </citation>
    <scope>NUCLEOTIDE SEQUENCE [LARGE SCALE GENOMIC DNA]</scope>
    <source>
        <strain evidence="8 9">KCTC 32427</strain>
    </source>
</reference>
<dbReference type="SUPFAM" id="SSF55785">
    <property type="entry name" value="PYP-like sensor domain (PAS domain)"/>
    <property type="match status" value="1"/>
</dbReference>
<dbReference type="InterPro" id="IPR035965">
    <property type="entry name" value="PAS-like_dom_sf"/>
</dbReference>
<name>A0ABV0AI39_9FLAO</name>
<organism evidence="8 9">
    <name type="scientific">Mariniflexile soesokkakense</name>
    <dbReference type="NCBI Taxonomy" id="1343160"/>
    <lineage>
        <taxon>Bacteria</taxon>
        <taxon>Pseudomonadati</taxon>
        <taxon>Bacteroidota</taxon>
        <taxon>Flavobacteriia</taxon>
        <taxon>Flavobacteriales</taxon>
        <taxon>Flavobacteriaceae</taxon>
        <taxon>Mariniflexile</taxon>
    </lineage>
</organism>
<proteinExistence type="predicted"/>
<evidence type="ECO:0000259" key="6">
    <source>
        <dbReference type="PROSITE" id="PS50109"/>
    </source>
</evidence>
<dbReference type="Gene3D" id="3.30.565.10">
    <property type="entry name" value="Histidine kinase-like ATPase, C-terminal domain"/>
    <property type="match status" value="1"/>
</dbReference>
<dbReference type="Pfam" id="PF02518">
    <property type="entry name" value="HATPase_c"/>
    <property type="match status" value="1"/>
</dbReference>
<dbReference type="Pfam" id="PF08447">
    <property type="entry name" value="PAS_3"/>
    <property type="match status" value="1"/>
</dbReference>
<evidence type="ECO:0000313" key="8">
    <source>
        <dbReference type="EMBL" id="MEN3325139.1"/>
    </source>
</evidence>
<dbReference type="RefSeq" id="WP_346242940.1">
    <property type="nucleotide sequence ID" value="NZ_JAZHYP010000012.1"/>
</dbReference>
<feature type="domain" description="PAC" evidence="7">
    <location>
        <begin position="98"/>
        <end position="151"/>
    </location>
</feature>
<keyword evidence="4" id="KW-0808">Transferase</keyword>
<comment type="catalytic activity">
    <reaction evidence="1">
        <text>ATP + protein L-histidine = ADP + protein N-phospho-L-histidine.</text>
        <dbReference type="EC" id="2.7.13.3"/>
    </reaction>
</comment>
<dbReference type="InterPro" id="IPR013655">
    <property type="entry name" value="PAS_fold_3"/>
</dbReference>
<sequence length="386" mass="44079">MTDILDRTFTINEIVDVHSNLNYDEFTSQFALENSNIGVWDFHMKTNFVHYSKEAKTILNLDDDCSTQFDWKKIIHPKDVENLLVSINKHYSGETAYYKSEHRILSKNGSYKWVKDVGRVVKRDGNGYPLRIIGTVCDITERKEKEAKISQNLDIITNQNNRLQNFAHIVTHNLKEYAGNFESLLEFYDTADSDEEKNELICHLKTVSNSLKNTITNLNEIVSKSFNKKIERENLSIHHYIENTIKLLDLEITNKKAIINNNVNSNIYIYANRSYLESIIQNLASNSLKYSHPDRTAVINIDSHLSEDHILTITVADNGIGIDLEKHGNDIFGLYRTFHGNSNAEGVGLYLTKSQVETLGGKIKVDSKVNVGTTFTITMNIKKNPA</sequence>
<dbReference type="EC" id="2.7.13.3" evidence="2"/>
<dbReference type="GO" id="GO:0016301">
    <property type="term" value="F:kinase activity"/>
    <property type="evidence" value="ECO:0007669"/>
    <property type="project" value="UniProtKB-KW"/>
</dbReference>
<dbReference type="InterPro" id="IPR036890">
    <property type="entry name" value="HATPase_C_sf"/>
</dbReference>
<dbReference type="PROSITE" id="PS50113">
    <property type="entry name" value="PAC"/>
    <property type="match status" value="1"/>
</dbReference>
<dbReference type="PRINTS" id="PR00344">
    <property type="entry name" value="BCTRLSENSOR"/>
</dbReference>
<dbReference type="InterPro" id="IPR003594">
    <property type="entry name" value="HATPase_dom"/>
</dbReference>
<evidence type="ECO:0000313" key="9">
    <source>
        <dbReference type="Proteomes" id="UP001416393"/>
    </source>
</evidence>
<dbReference type="PROSITE" id="PS50109">
    <property type="entry name" value="HIS_KIN"/>
    <property type="match status" value="1"/>
</dbReference>
<dbReference type="InterPro" id="IPR005467">
    <property type="entry name" value="His_kinase_dom"/>
</dbReference>
<dbReference type="InterPro" id="IPR000700">
    <property type="entry name" value="PAS-assoc_C"/>
</dbReference>
<protein>
    <recommendedName>
        <fullName evidence="2">histidine kinase</fullName>
        <ecNumber evidence="2">2.7.13.3</ecNumber>
    </recommendedName>
</protein>
<dbReference type="SMART" id="SM00086">
    <property type="entry name" value="PAC"/>
    <property type="match status" value="1"/>
</dbReference>
<evidence type="ECO:0000256" key="2">
    <source>
        <dbReference type="ARBA" id="ARBA00012438"/>
    </source>
</evidence>
<dbReference type="InterPro" id="IPR004358">
    <property type="entry name" value="Sig_transdc_His_kin-like_C"/>
</dbReference>
<comment type="caution">
    <text evidence="8">The sequence shown here is derived from an EMBL/GenBank/DDBJ whole genome shotgun (WGS) entry which is preliminary data.</text>
</comment>
<dbReference type="EMBL" id="JAZHYP010000012">
    <property type="protein sequence ID" value="MEN3325139.1"/>
    <property type="molecule type" value="Genomic_DNA"/>
</dbReference>
<dbReference type="Proteomes" id="UP001416393">
    <property type="component" value="Unassembled WGS sequence"/>
</dbReference>
<dbReference type="NCBIfam" id="TIGR00229">
    <property type="entry name" value="sensory_box"/>
    <property type="match status" value="1"/>
</dbReference>
<dbReference type="CDD" id="cd00130">
    <property type="entry name" value="PAS"/>
    <property type="match status" value="1"/>
</dbReference>
<evidence type="ECO:0000256" key="4">
    <source>
        <dbReference type="ARBA" id="ARBA00022679"/>
    </source>
</evidence>
<evidence type="ECO:0000256" key="5">
    <source>
        <dbReference type="ARBA" id="ARBA00022777"/>
    </source>
</evidence>
<keyword evidence="9" id="KW-1185">Reference proteome</keyword>
<keyword evidence="5 8" id="KW-0418">Kinase</keyword>
<dbReference type="InterPro" id="IPR001610">
    <property type="entry name" value="PAC"/>
</dbReference>
<dbReference type="InterPro" id="IPR000014">
    <property type="entry name" value="PAS"/>
</dbReference>
<feature type="domain" description="Histidine kinase" evidence="6">
    <location>
        <begin position="165"/>
        <end position="383"/>
    </location>
</feature>
<dbReference type="SUPFAM" id="SSF55874">
    <property type="entry name" value="ATPase domain of HSP90 chaperone/DNA topoisomerase II/histidine kinase"/>
    <property type="match status" value="1"/>
</dbReference>
<evidence type="ECO:0000256" key="3">
    <source>
        <dbReference type="ARBA" id="ARBA00022553"/>
    </source>
</evidence>
<dbReference type="PANTHER" id="PTHR43304:SF1">
    <property type="entry name" value="PAC DOMAIN-CONTAINING PROTEIN"/>
    <property type="match status" value="1"/>
</dbReference>
<accession>A0ABV0AI39</accession>